<evidence type="ECO:0000313" key="1">
    <source>
        <dbReference type="EMBL" id="TNJ27563.1"/>
    </source>
</evidence>
<dbReference type="InterPro" id="IPR002110">
    <property type="entry name" value="Ankyrin_rpt"/>
</dbReference>
<dbReference type="Pfam" id="PF12796">
    <property type="entry name" value="Ank_2"/>
    <property type="match status" value="1"/>
</dbReference>
<protein>
    <submittedName>
        <fullName evidence="1">Ankyrin repeat protein 1</fullName>
    </submittedName>
</protein>
<dbReference type="VEuPathDB" id="GiardiaDB:GMRT_23150"/>
<dbReference type="OrthoDB" id="539213at2759"/>
<gene>
    <name evidence="1" type="ORF">GMRT_23150</name>
</gene>
<organism evidence="1 2">
    <name type="scientific">Giardia muris</name>
    <dbReference type="NCBI Taxonomy" id="5742"/>
    <lineage>
        <taxon>Eukaryota</taxon>
        <taxon>Metamonada</taxon>
        <taxon>Diplomonadida</taxon>
        <taxon>Hexamitidae</taxon>
        <taxon>Giardiinae</taxon>
        <taxon>Giardia</taxon>
    </lineage>
</organism>
<keyword evidence="2" id="KW-1185">Reference proteome</keyword>
<sequence length="82" mass="9401">MSVTGLMMAAQNGDLEGVKRNIKDVGRKDEDGWTALMWADRHGETDYVRLLLPEAGKKTKERRLIPLFGKSTTFFFLERRLS</sequence>
<name>A0A4Z1T0Y0_GIAMU</name>
<dbReference type="Proteomes" id="UP000315496">
    <property type="component" value="Chromosome 3"/>
</dbReference>
<accession>A0A4Z1T0Y0</accession>
<dbReference type="EMBL" id="VDLU01000003">
    <property type="protein sequence ID" value="TNJ27563.1"/>
    <property type="molecule type" value="Genomic_DNA"/>
</dbReference>
<comment type="caution">
    <text evidence="1">The sequence shown here is derived from an EMBL/GenBank/DDBJ whole genome shotgun (WGS) entry which is preliminary data.</text>
</comment>
<dbReference type="AlphaFoldDB" id="A0A4Z1T0Y0"/>
<evidence type="ECO:0000313" key="2">
    <source>
        <dbReference type="Proteomes" id="UP000315496"/>
    </source>
</evidence>
<dbReference type="Gene3D" id="1.25.40.20">
    <property type="entry name" value="Ankyrin repeat-containing domain"/>
    <property type="match status" value="1"/>
</dbReference>
<reference evidence="1 2" key="1">
    <citation type="submission" date="2019-05" db="EMBL/GenBank/DDBJ databases">
        <title>The compact genome of Giardia muris reveals important steps in the evolution of intestinal protozoan parasites.</title>
        <authorList>
            <person name="Xu F."/>
            <person name="Jimenez-Gonzalez A."/>
            <person name="Einarsson E."/>
            <person name="Astvaldsson A."/>
            <person name="Peirasmaki D."/>
            <person name="Eckmann L."/>
            <person name="Andersson J.O."/>
            <person name="Svard S.G."/>
            <person name="Jerlstrom-Hultqvist J."/>
        </authorList>
    </citation>
    <scope>NUCLEOTIDE SEQUENCE [LARGE SCALE GENOMIC DNA]</scope>
    <source>
        <strain evidence="1 2">Roberts-Thomson</strain>
    </source>
</reference>
<dbReference type="SUPFAM" id="SSF48403">
    <property type="entry name" value="Ankyrin repeat"/>
    <property type="match status" value="1"/>
</dbReference>
<dbReference type="InterPro" id="IPR036770">
    <property type="entry name" value="Ankyrin_rpt-contain_sf"/>
</dbReference>
<proteinExistence type="predicted"/>